<dbReference type="Pfam" id="PF00072">
    <property type="entry name" value="Response_reg"/>
    <property type="match status" value="1"/>
</dbReference>
<keyword evidence="1" id="KW-0597">Phosphoprotein</keyword>
<dbReference type="GO" id="GO:0000160">
    <property type="term" value="P:phosphorelay signal transduction system"/>
    <property type="evidence" value="ECO:0007669"/>
    <property type="project" value="InterPro"/>
</dbReference>
<organism evidence="3 4">
    <name type="scientific">Candidatus Uhrbacteria bacterium RIFCSPLOWO2_01_FULL_47_25</name>
    <dbReference type="NCBI Taxonomy" id="1802402"/>
    <lineage>
        <taxon>Bacteria</taxon>
        <taxon>Candidatus Uhriibacteriota</taxon>
    </lineage>
</organism>
<evidence type="ECO:0000256" key="1">
    <source>
        <dbReference type="PROSITE-ProRule" id="PRU00169"/>
    </source>
</evidence>
<gene>
    <name evidence="3" type="ORF">A2936_00325</name>
</gene>
<evidence type="ECO:0000313" key="3">
    <source>
        <dbReference type="EMBL" id="OGL81034.1"/>
    </source>
</evidence>
<dbReference type="SUPFAM" id="SSF52172">
    <property type="entry name" value="CheY-like"/>
    <property type="match status" value="1"/>
</dbReference>
<reference evidence="3 4" key="1">
    <citation type="journal article" date="2016" name="Nat. Commun.">
        <title>Thousands of microbial genomes shed light on interconnected biogeochemical processes in an aquifer system.</title>
        <authorList>
            <person name="Anantharaman K."/>
            <person name="Brown C.T."/>
            <person name="Hug L.A."/>
            <person name="Sharon I."/>
            <person name="Castelle C.J."/>
            <person name="Probst A.J."/>
            <person name="Thomas B.C."/>
            <person name="Singh A."/>
            <person name="Wilkins M.J."/>
            <person name="Karaoz U."/>
            <person name="Brodie E.L."/>
            <person name="Williams K.H."/>
            <person name="Hubbard S.S."/>
            <person name="Banfield J.F."/>
        </authorList>
    </citation>
    <scope>NUCLEOTIDE SEQUENCE [LARGE SCALE GENOMIC DNA]</scope>
</reference>
<dbReference type="EMBL" id="MGEK01000034">
    <property type="protein sequence ID" value="OGL81034.1"/>
    <property type="molecule type" value="Genomic_DNA"/>
</dbReference>
<dbReference type="PROSITE" id="PS50110">
    <property type="entry name" value="RESPONSE_REGULATORY"/>
    <property type="match status" value="1"/>
</dbReference>
<dbReference type="AlphaFoldDB" id="A0A1F7UTJ0"/>
<evidence type="ECO:0000313" key="4">
    <source>
        <dbReference type="Proteomes" id="UP000176846"/>
    </source>
</evidence>
<protein>
    <recommendedName>
        <fullName evidence="2">Response regulatory domain-containing protein</fullName>
    </recommendedName>
</protein>
<comment type="caution">
    <text evidence="3">The sequence shown here is derived from an EMBL/GenBank/DDBJ whole genome shotgun (WGS) entry which is preliminary data.</text>
</comment>
<dbReference type="InterPro" id="IPR011006">
    <property type="entry name" value="CheY-like_superfamily"/>
</dbReference>
<name>A0A1F7UTJ0_9BACT</name>
<accession>A0A1F7UTJ0</accession>
<dbReference type="Proteomes" id="UP000176846">
    <property type="component" value="Unassembled WGS sequence"/>
</dbReference>
<dbReference type="InterPro" id="IPR052048">
    <property type="entry name" value="ST_Response_Regulator"/>
</dbReference>
<dbReference type="PANTHER" id="PTHR43228">
    <property type="entry name" value="TWO-COMPONENT RESPONSE REGULATOR"/>
    <property type="match status" value="1"/>
</dbReference>
<proteinExistence type="predicted"/>
<sequence>MKILIVDDDAEIRASFKFNLLSYFPNAEVDEATDMQEALTITAAKKFGADDLITMDGILAHGTTGPETVRELRRGGCKSKIVMVPTRQADIMVGMAAGADRGIPKDHFALRIEDILRQLGFPVRL</sequence>
<dbReference type="InterPro" id="IPR001789">
    <property type="entry name" value="Sig_transdc_resp-reg_receiver"/>
</dbReference>
<dbReference type="Gene3D" id="3.40.50.2300">
    <property type="match status" value="1"/>
</dbReference>
<evidence type="ECO:0000259" key="2">
    <source>
        <dbReference type="PROSITE" id="PS50110"/>
    </source>
</evidence>
<feature type="domain" description="Response regulatory" evidence="2">
    <location>
        <begin position="2"/>
        <end position="120"/>
    </location>
</feature>
<feature type="modified residue" description="4-aspartylphosphate" evidence="1">
    <location>
        <position position="56"/>
    </location>
</feature>
<dbReference type="SMART" id="SM00448">
    <property type="entry name" value="REC"/>
    <property type="match status" value="1"/>
</dbReference>
<dbReference type="PANTHER" id="PTHR43228:SF1">
    <property type="entry name" value="TWO-COMPONENT RESPONSE REGULATOR ARR22"/>
    <property type="match status" value="1"/>
</dbReference>